<dbReference type="AlphaFoldDB" id="A0A644WDA6"/>
<proteinExistence type="predicted"/>
<name>A0A644WDA6_9ZZZZ</name>
<evidence type="ECO:0000313" key="1">
    <source>
        <dbReference type="EMBL" id="MPM01488.1"/>
    </source>
</evidence>
<accession>A0A644WDA6</accession>
<dbReference type="EMBL" id="VSSQ01000799">
    <property type="protein sequence ID" value="MPM01488.1"/>
    <property type="molecule type" value="Genomic_DNA"/>
</dbReference>
<sequence length="1056" mass="118449">MYWFTKDDPYARTCLDAISADTDAATNLKQIRDALTVDVERGAIDFDNLTSIPDIWATHRIFDMMIYLPQNIRRSDPVLEQYRDAVIRQWRAILTILLIGRSQYKLEIEETDYSAQFILAQAGGGGRQQKFLGTIVDARPKDFIWDSETDVPFNHDTIRVYRLKGEGGNLLPIAISSTTTHIVPTPDAWKHLFGRVPWVQRTMNARGIARFTVAKDMFEKMDYIKAVALTNALEDDIHLPLNAIDYTKAQIYEALLADFKRDRLLTRDYFRREAMFVPELVYFSGEISTQNPDDTDPLLGGVDSCCYRIDDKPRATSKDEYGYAQYVMPITAHCRRLLASGELSYAISASSNAAKLTSATVTLTRRSDGAQLQMIYGESNPIVEIESVTDISSATIWPRQKIEDWTPYFAFCYDEPGGESRVSGETSPHYKVEPDMDAKSLFSVPSTREGESYRYYAMNEFPEYWAVKRTIKGVATTVGYFRARKSAIGLPDSKNAYHAAIDFGTTSTMLYGCVNGAEPAAVPAKRLYAGAVCNPNREERDQSISCFVPPKTRLWDIALLHSLLAEAPNAQSGQTREPLFGTWAFFRAAAYDKRENIRVQGCVQHSNLKWNVCNPFDTINYLTEVLYFLALEARANGCKTLSLLASYPSAMASSRQKEYIKIIKDIAGEVAGKTGLSVAPVTSITESFAAANEIADANLSMNFCTIDIGGGTSDIFLYYRRSLNKPWQGLGSSLRIGARGIFHASFWQNRGLLAQILHEQTSESSSLEKISQFEGLMPAGGEMLHISELATAPIDEETLQRFIESLIEFQIDRDGKHYPVVNMLKQIVQTSGSVPIRNLRLRVAYYISAISYYAGMLARDRVGFEPPQVSDLTIFFAGNGSKVIEWISDDDEAVARFVKEMFRAGVGKEEEPRDVLFSERPKHEVARGAILSTRKILHIREKNTIIAGERYSQNGAPGTAFTGMEEVVSDSSLDPEQDELKAFLSAYRASVGSLVQSGPDCLRYAFPEGYNPLSFKNKVIERVEQMQARKEERKPLFLIGVEIIDELTRQKGQTVQ</sequence>
<organism evidence="1">
    <name type="scientific">bioreactor metagenome</name>
    <dbReference type="NCBI Taxonomy" id="1076179"/>
    <lineage>
        <taxon>unclassified sequences</taxon>
        <taxon>metagenomes</taxon>
        <taxon>ecological metagenomes</taxon>
    </lineage>
</organism>
<protein>
    <submittedName>
        <fullName evidence="1">Uncharacterized protein</fullName>
    </submittedName>
</protein>
<comment type="caution">
    <text evidence="1">The sequence shown here is derived from an EMBL/GenBank/DDBJ whole genome shotgun (WGS) entry which is preliminary data.</text>
</comment>
<gene>
    <name evidence="1" type="ORF">SDC9_47728</name>
</gene>
<reference evidence="1" key="1">
    <citation type="submission" date="2019-08" db="EMBL/GenBank/DDBJ databases">
        <authorList>
            <person name="Kucharzyk K."/>
            <person name="Murdoch R.W."/>
            <person name="Higgins S."/>
            <person name="Loffler F."/>
        </authorList>
    </citation>
    <scope>NUCLEOTIDE SEQUENCE</scope>
</reference>